<dbReference type="InterPro" id="IPR035906">
    <property type="entry name" value="MetI-like_sf"/>
</dbReference>
<sequence>MNWNIIVENIPLYFTGMKLTLFLAFTSLALSFIIAVPLSFLRNSARSGVRYAVSAYTLLFRGTPLLVQLFLIYFGLAQFGLIRHSFMWPWLSSPLVCVLLAFVLNTAAYTTEIFAGALRSIPVGELEAARAYGLPKSKQAIRILVPAMLTRALPLYGNEMIMMLHATSLASTVTLLETTGVARRITLDNYIQFEPYVTAAGIYLTITFVIITSFQIVQRRFAGYLEPRSI</sequence>
<evidence type="ECO:0000256" key="2">
    <source>
        <dbReference type="ARBA" id="ARBA00010072"/>
    </source>
</evidence>
<name>A0ABT8XMP6_9HYPH</name>
<feature type="transmembrane region" description="Helical" evidence="9">
    <location>
        <begin position="196"/>
        <end position="217"/>
    </location>
</feature>
<evidence type="ECO:0000256" key="9">
    <source>
        <dbReference type="RuleBase" id="RU363032"/>
    </source>
</evidence>
<evidence type="ECO:0000313" key="11">
    <source>
        <dbReference type="EMBL" id="MDO6124995.1"/>
    </source>
</evidence>
<protein>
    <submittedName>
        <fullName evidence="11">ABC transporter permease subunit</fullName>
    </submittedName>
</protein>
<organism evidence="11 12">
    <name type="scientific">Shinella curvata</name>
    <dbReference type="NCBI Taxonomy" id="1817964"/>
    <lineage>
        <taxon>Bacteria</taxon>
        <taxon>Pseudomonadati</taxon>
        <taxon>Pseudomonadota</taxon>
        <taxon>Alphaproteobacteria</taxon>
        <taxon>Hyphomicrobiales</taxon>
        <taxon>Rhizobiaceae</taxon>
        <taxon>Shinella</taxon>
    </lineage>
</organism>
<evidence type="ECO:0000259" key="10">
    <source>
        <dbReference type="PROSITE" id="PS50928"/>
    </source>
</evidence>
<accession>A0ABT8XMP6</accession>
<dbReference type="PANTHER" id="PTHR30614:SF10">
    <property type="entry name" value="ARGININE ABC TRANSPORTER PERMEASE PROTEIN ARTM"/>
    <property type="match status" value="1"/>
</dbReference>
<evidence type="ECO:0000313" key="12">
    <source>
        <dbReference type="Proteomes" id="UP001177080"/>
    </source>
</evidence>
<keyword evidence="5" id="KW-0997">Cell inner membrane</keyword>
<keyword evidence="3 9" id="KW-0813">Transport</keyword>
<dbReference type="EMBL" id="WHSC02000019">
    <property type="protein sequence ID" value="MDO6124995.1"/>
    <property type="molecule type" value="Genomic_DNA"/>
</dbReference>
<evidence type="ECO:0000256" key="6">
    <source>
        <dbReference type="ARBA" id="ARBA00022692"/>
    </source>
</evidence>
<comment type="similarity">
    <text evidence="2">Belongs to the binding-protein-dependent transport system permease family. HisMQ subfamily.</text>
</comment>
<evidence type="ECO:0000256" key="7">
    <source>
        <dbReference type="ARBA" id="ARBA00022989"/>
    </source>
</evidence>
<dbReference type="PANTHER" id="PTHR30614">
    <property type="entry name" value="MEMBRANE COMPONENT OF AMINO ACID ABC TRANSPORTER"/>
    <property type="match status" value="1"/>
</dbReference>
<dbReference type="NCBIfam" id="TIGR01726">
    <property type="entry name" value="HEQRo_perm_3TM"/>
    <property type="match status" value="1"/>
</dbReference>
<dbReference type="Pfam" id="PF00528">
    <property type="entry name" value="BPD_transp_1"/>
    <property type="match status" value="1"/>
</dbReference>
<keyword evidence="8 9" id="KW-0472">Membrane</keyword>
<feature type="transmembrane region" description="Helical" evidence="9">
    <location>
        <begin position="20"/>
        <end position="41"/>
    </location>
</feature>
<evidence type="ECO:0000256" key="3">
    <source>
        <dbReference type="ARBA" id="ARBA00022448"/>
    </source>
</evidence>
<feature type="domain" description="ABC transmembrane type-1" evidence="10">
    <location>
        <begin position="17"/>
        <end position="215"/>
    </location>
</feature>
<gene>
    <name evidence="11" type="ORF">GB928_027810</name>
</gene>
<feature type="transmembrane region" description="Helical" evidence="9">
    <location>
        <begin position="88"/>
        <end position="109"/>
    </location>
</feature>
<feature type="transmembrane region" description="Helical" evidence="9">
    <location>
        <begin position="53"/>
        <end position="76"/>
    </location>
</feature>
<dbReference type="Proteomes" id="UP001177080">
    <property type="component" value="Unassembled WGS sequence"/>
</dbReference>
<dbReference type="CDD" id="cd06261">
    <property type="entry name" value="TM_PBP2"/>
    <property type="match status" value="1"/>
</dbReference>
<dbReference type="InterPro" id="IPR043429">
    <property type="entry name" value="ArtM/GltK/GlnP/TcyL/YhdX-like"/>
</dbReference>
<dbReference type="RefSeq" id="WP_244764083.1">
    <property type="nucleotide sequence ID" value="NZ_JALJCJ010000012.1"/>
</dbReference>
<reference evidence="11" key="1">
    <citation type="submission" date="2022-04" db="EMBL/GenBank/DDBJ databases">
        <title>Shinella lacus sp. nov., a novel member of the genus Shinella from water.</title>
        <authorList>
            <person name="Deng Y."/>
        </authorList>
    </citation>
    <scope>NUCLEOTIDE SEQUENCE</scope>
    <source>
        <strain evidence="11">JCM 31239</strain>
    </source>
</reference>
<dbReference type="PROSITE" id="PS50928">
    <property type="entry name" value="ABC_TM1"/>
    <property type="match status" value="1"/>
</dbReference>
<dbReference type="InterPro" id="IPR000515">
    <property type="entry name" value="MetI-like"/>
</dbReference>
<keyword evidence="12" id="KW-1185">Reference proteome</keyword>
<dbReference type="Gene3D" id="1.10.3720.10">
    <property type="entry name" value="MetI-like"/>
    <property type="match status" value="1"/>
</dbReference>
<dbReference type="InterPro" id="IPR010065">
    <property type="entry name" value="AA_ABC_transptr_permease_3TM"/>
</dbReference>
<evidence type="ECO:0000256" key="8">
    <source>
        <dbReference type="ARBA" id="ARBA00023136"/>
    </source>
</evidence>
<comment type="caution">
    <text evidence="11">The sequence shown here is derived from an EMBL/GenBank/DDBJ whole genome shotgun (WGS) entry which is preliminary data.</text>
</comment>
<proteinExistence type="inferred from homology"/>
<keyword evidence="6 9" id="KW-0812">Transmembrane</keyword>
<dbReference type="SUPFAM" id="SSF161098">
    <property type="entry name" value="MetI-like"/>
    <property type="match status" value="1"/>
</dbReference>
<keyword evidence="4" id="KW-1003">Cell membrane</keyword>
<evidence type="ECO:0000256" key="4">
    <source>
        <dbReference type="ARBA" id="ARBA00022475"/>
    </source>
</evidence>
<evidence type="ECO:0000256" key="5">
    <source>
        <dbReference type="ARBA" id="ARBA00022519"/>
    </source>
</evidence>
<comment type="subcellular location">
    <subcellularLocation>
        <location evidence="1">Cell inner membrane</location>
        <topology evidence="1">Multi-pass membrane protein</topology>
    </subcellularLocation>
    <subcellularLocation>
        <location evidence="9">Cell membrane</location>
        <topology evidence="9">Multi-pass membrane protein</topology>
    </subcellularLocation>
</comment>
<keyword evidence="7 9" id="KW-1133">Transmembrane helix</keyword>
<evidence type="ECO:0000256" key="1">
    <source>
        <dbReference type="ARBA" id="ARBA00004429"/>
    </source>
</evidence>